<evidence type="ECO:0000313" key="3">
    <source>
        <dbReference type="Proteomes" id="UP000306719"/>
    </source>
</evidence>
<dbReference type="Proteomes" id="UP000306719">
    <property type="component" value="Unassembled WGS sequence"/>
</dbReference>
<sequence>MYFDVLTKSHFDYCASQVVQYAVKVRPVHEEQGDIASKWLYQSSYVNKAATMKTSIASGAPRNTLGLVFCSSLLIALAGCGVDSPSVTTTNTPPTQSDPPQSEPPQSDAPTTKGYKVTLNTTQPISAYELKLNFSVTPNDGSMTMSNSFIVSDGTLVALGPVSSDQGKALHFGALTYGNSSGFNGSAEVLKFEVSTNAGALDVSSSKTLCMNRLAQQVSCSISVSEQ</sequence>
<dbReference type="EMBL" id="PNCJ01000005">
    <property type="protein sequence ID" value="TMP39609.1"/>
    <property type="molecule type" value="Genomic_DNA"/>
</dbReference>
<dbReference type="AlphaFoldDB" id="A0A5S3X5P9"/>
<evidence type="ECO:0000256" key="1">
    <source>
        <dbReference type="SAM" id="MobiDB-lite"/>
    </source>
</evidence>
<proteinExistence type="predicted"/>
<name>A0A5S3X5P9_9GAMM</name>
<evidence type="ECO:0000313" key="2">
    <source>
        <dbReference type="EMBL" id="TMP39609.1"/>
    </source>
</evidence>
<reference evidence="3" key="2">
    <citation type="submission" date="2019-06" db="EMBL/GenBank/DDBJ databases">
        <title>Co-occurence of chitin degradation, pigmentation and bioactivity in marine Pseudoalteromonas.</title>
        <authorList>
            <person name="Sonnenschein E.C."/>
            <person name="Bech P.K."/>
        </authorList>
    </citation>
    <scope>NUCLEOTIDE SEQUENCE [LARGE SCALE GENOMIC DNA]</scope>
    <source>
        <strain evidence="3">S2599</strain>
    </source>
</reference>
<comment type="caution">
    <text evidence="2">The sequence shown here is derived from an EMBL/GenBank/DDBJ whole genome shotgun (WGS) entry which is preliminary data.</text>
</comment>
<accession>A0A5S3X5P9</accession>
<feature type="compositionally biased region" description="Low complexity" evidence="1">
    <location>
        <begin position="87"/>
        <end position="110"/>
    </location>
</feature>
<organism evidence="2 3">
    <name type="scientific">Pseudoalteromonas rubra</name>
    <dbReference type="NCBI Taxonomy" id="43658"/>
    <lineage>
        <taxon>Bacteria</taxon>
        <taxon>Pseudomonadati</taxon>
        <taxon>Pseudomonadota</taxon>
        <taxon>Gammaproteobacteria</taxon>
        <taxon>Alteromonadales</taxon>
        <taxon>Pseudoalteromonadaceae</taxon>
        <taxon>Pseudoalteromonas</taxon>
    </lineage>
</organism>
<feature type="region of interest" description="Disordered" evidence="1">
    <location>
        <begin position="87"/>
        <end position="114"/>
    </location>
</feature>
<protein>
    <submittedName>
        <fullName evidence="2">Uncharacterized protein</fullName>
    </submittedName>
</protein>
<gene>
    <name evidence="2" type="ORF">CWB98_03205</name>
</gene>
<reference evidence="2 3" key="1">
    <citation type="submission" date="2018-01" db="EMBL/GenBank/DDBJ databases">
        <authorList>
            <person name="Paulsen S."/>
            <person name="Gram L.K."/>
        </authorList>
    </citation>
    <scope>NUCLEOTIDE SEQUENCE [LARGE SCALE GENOMIC DNA]</scope>
    <source>
        <strain evidence="2 3">S2599</strain>
    </source>
</reference>